<protein>
    <recommendedName>
        <fullName evidence="4">WRC domain-containing protein</fullName>
    </recommendedName>
</protein>
<sequence>MRIRRRPQAQALSSLHPSDPSTAPQPPPPRASRNLERYWLSGDKKEEEEEEKRERLHLHQNADLGDDDDDEPSVVGRAAAVAAALPLFPQDNAAVVEGSSWLPGAGAGAHQGAADVHRSLQKNGHYSKTEPVAIGTGERLVNGGVRAMPVARVTVNVKEEAKNENGGGGGAKKRRGPAVLMEGSRCSRVNGRGWRCSQQTLVGYSLCEHHLGKGRMRSVTGGRGGAGQLGRTEHNRKNAAAVAAEVITSGPKSAEPPVVRPC</sequence>
<evidence type="ECO:0000313" key="5">
    <source>
        <dbReference type="EMBL" id="KAG8072596.1"/>
    </source>
</evidence>
<evidence type="ECO:0000256" key="2">
    <source>
        <dbReference type="PROSITE-ProRule" id="PRU01002"/>
    </source>
</evidence>
<evidence type="ECO:0000256" key="3">
    <source>
        <dbReference type="SAM" id="MobiDB-lite"/>
    </source>
</evidence>
<comment type="caution">
    <text evidence="5">The sequence shown here is derived from an EMBL/GenBank/DDBJ whole genome shotgun (WGS) entry which is preliminary data.</text>
</comment>
<feature type="region of interest" description="Disordered" evidence="3">
    <location>
        <begin position="1"/>
        <end position="72"/>
    </location>
</feature>
<evidence type="ECO:0000259" key="4">
    <source>
        <dbReference type="PROSITE" id="PS51667"/>
    </source>
</evidence>
<dbReference type="EMBL" id="JAAALK010000283">
    <property type="protein sequence ID" value="KAG8072596.1"/>
    <property type="molecule type" value="Genomic_DNA"/>
</dbReference>
<dbReference type="Pfam" id="PF08879">
    <property type="entry name" value="WRC"/>
    <property type="match status" value="1"/>
</dbReference>
<organism evidence="5 6">
    <name type="scientific">Zizania palustris</name>
    <name type="common">Northern wild rice</name>
    <dbReference type="NCBI Taxonomy" id="103762"/>
    <lineage>
        <taxon>Eukaryota</taxon>
        <taxon>Viridiplantae</taxon>
        <taxon>Streptophyta</taxon>
        <taxon>Embryophyta</taxon>
        <taxon>Tracheophyta</taxon>
        <taxon>Spermatophyta</taxon>
        <taxon>Magnoliopsida</taxon>
        <taxon>Liliopsida</taxon>
        <taxon>Poales</taxon>
        <taxon>Poaceae</taxon>
        <taxon>BOP clade</taxon>
        <taxon>Oryzoideae</taxon>
        <taxon>Oryzeae</taxon>
        <taxon>Zizaniinae</taxon>
        <taxon>Zizania</taxon>
    </lineage>
</organism>
<gene>
    <name evidence="5" type="ORF">GUJ93_ZPchr0006g45520</name>
</gene>
<evidence type="ECO:0000313" key="6">
    <source>
        <dbReference type="Proteomes" id="UP000729402"/>
    </source>
</evidence>
<dbReference type="Proteomes" id="UP000729402">
    <property type="component" value="Unassembled WGS sequence"/>
</dbReference>
<dbReference type="PANTHER" id="PTHR34122">
    <property type="entry name" value="EXPRESSED PROTEIN-RELATED"/>
    <property type="match status" value="1"/>
</dbReference>
<dbReference type="OrthoDB" id="686202at2759"/>
<keyword evidence="1" id="KW-0539">Nucleus</keyword>
<dbReference type="PANTHER" id="PTHR34122:SF1">
    <property type="entry name" value="EXPRESSED PROTEIN"/>
    <property type="match status" value="1"/>
</dbReference>
<name>A0A8J5SBD0_ZIZPA</name>
<feature type="domain" description="WRC" evidence="4">
    <location>
        <begin position="180"/>
        <end position="224"/>
    </location>
</feature>
<dbReference type="InterPro" id="IPR014977">
    <property type="entry name" value="WRC_dom"/>
</dbReference>
<reference evidence="5" key="2">
    <citation type="submission" date="2021-02" db="EMBL/GenBank/DDBJ databases">
        <authorList>
            <person name="Kimball J.A."/>
            <person name="Haas M.W."/>
            <person name="Macchietto M."/>
            <person name="Kono T."/>
            <person name="Duquette J."/>
            <person name="Shao M."/>
        </authorList>
    </citation>
    <scope>NUCLEOTIDE SEQUENCE</scope>
    <source>
        <tissue evidence="5">Fresh leaf tissue</tissue>
    </source>
</reference>
<comment type="caution">
    <text evidence="2">Lacks conserved residue(s) required for the propagation of feature annotation.</text>
</comment>
<accession>A0A8J5SBD0</accession>
<keyword evidence="6" id="KW-1185">Reference proteome</keyword>
<proteinExistence type="predicted"/>
<evidence type="ECO:0000256" key="1">
    <source>
        <dbReference type="ARBA" id="ARBA00023242"/>
    </source>
</evidence>
<dbReference type="AlphaFoldDB" id="A0A8J5SBD0"/>
<reference evidence="5" key="1">
    <citation type="journal article" date="2021" name="bioRxiv">
        <title>Whole Genome Assembly and Annotation of Northern Wild Rice, Zizania palustris L., Supports a Whole Genome Duplication in the Zizania Genus.</title>
        <authorList>
            <person name="Haas M."/>
            <person name="Kono T."/>
            <person name="Macchietto M."/>
            <person name="Millas R."/>
            <person name="McGilp L."/>
            <person name="Shao M."/>
            <person name="Duquette J."/>
            <person name="Hirsch C.N."/>
            <person name="Kimball J."/>
        </authorList>
    </citation>
    <scope>NUCLEOTIDE SEQUENCE</scope>
    <source>
        <tissue evidence="5">Fresh leaf tissue</tissue>
    </source>
</reference>
<dbReference type="PROSITE" id="PS51667">
    <property type="entry name" value="WRC"/>
    <property type="match status" value="1"/>
</dbReference>